<organism evidence="2 3">
    <name type="scientific">Dipteronia sinensis</name>
    <dbReference type="NCBI Taxonomy" id="43782"/>
    <lineage>
        <taxon>Eukaryota</taxon>
        <taxon>Viridiplantae</taxon>
        <taxon>Streptophyta</taxon>
        <taxon>Embryophyta</taxon>
        <taxon>Tracheophyta</taxon>
        <taxon>Spermatophyta</taxon>
        <taxon>Magnoliopsida</taxon>
        <taxon>eudicotyledons</taxon>
        <taxon>Gunneridae</taxon>
        <taxon>Pentapetalae</taxon>
        <taxon>rosids</taxon>
        <taxon>malvids</taxon>
        <taxon>Sapindales</taxon>
        <taxon>Sapindaceae</taxon>
        <taxon>Hippocastanoideae</taxon>
        <taxon>Acereae</taxon>
        <taxon>Dipteronia</taxon>
    </lineage>
</organism>
<name>A0AAE0AW97_9ROSI</name>
<accession>A0AAE0AW97</accession>
<dbReference type="AlphaFoldDB" id="A0AAE0AW97"/>
<dbReference type="Pfam" id="PF13456">
    <property type="entry name" value="RVT_3"/>
    <property type="match status" value="1"/>
</dbReference>
<proteinExistence type="predicted"/>
<dbReference type="Proteomes" id="UP001281410">
    <property type="component" value="Unassembled WGS sequence"/>
</dbReference>
<sequence>MCLSGNLQTRGFIKVIVRRLLTLEEVGLGLALLSLIRDASGLVMASCSLRLPAGVDVWAANSLAILKSFQFGSECGLFPFIIESDAKRVVNWINNSSHWNSNYGTILGDIDRLSSHRSGSNVIW</sequence>
<protein>
    <recommendedName>
        <fullName evidence="1">RNase H type-1 domain-containing protein</fullName>
    </recommendedName>
</protein>
<keyword evidence="3" id="KW-1185">Reference proteome</keyword>
<evidence type="ECO:0000313" key="3">
    <source>
        <dbReference type="Proteomes" id="UP001281410"/>
    </source>
</evidence>
<dbReference type="InterPro" id="IPR002156">
    <property type="entry name" value="RNaseH_domain"/>
</dbReference>
<evidence type="ECO:0000313" key="2">
    <source>
        <dbReference type="EMBL" id="KAK3224787.1"/>
    </source>
</evidence>
<comment type="caution">
    <text evidence="2">The sequence shown here is derived from an EMBL/GenBank/DDBJ whole genome shotgun (WGS) entry which is preliminary data.</text>
</comment>
<dbReference type="EMBL" id="JANJYJ010000002">
    <property type="protein sequence ID" value="KAK3224787.1"/>
    <property type="molecule type" value="Genomic_DNA"/>
</dbReference>
<dbReference type="GO" id="GO:0004523">
    <property type="term" value="F:RNA-DNA hybrid ribonuclease activity"/>
    <property type="evidence" value="ECO:0007669"/>
    <property type="project" value="InterPro"/>
</dbReference>
<dbReference type="GO" id="GO:0003676">
    <property type="term" value="F:nucleic acid binding"/>
    <property type="evidence" value="ECO:0007669"/>
    <property type="project" value="InterPro"/>
</dbReference>
<feature type="domain" description="RNase H type-1" evidence="1">
    <location>
        <begin position="35"/>
        <end position="116"/>
    </location>
</feature>
<gene>
    <name evidence="2" type="ORF">Dsin_004649</name>
</gene>
<reference evidence="2" key="1">
    <citation type="journal article" date="2023" name="Plant J.">
        <title>Genome sequences and population genomics provide insights into the demographic history, inbreeding, and mutation load of two 'living fossil' tree species of Dipteronia.</title>
        <authorList>
            <person name="Feng Y."/>
            <person name="Comes H.P."/>
            <person name="Chen J."/>
            <person name="Zhu S."/>
            <person name="Lu R."/>
            <person name="Zhang X."/>
            <person name="Li P."/>
            <person name="Qiu J."/>
            <person name="Olsen K.M."/>
            <person name="Qiu Y."/>
        </authorList>
    </citation>
    <scope>NUCLEOTIDE SEQUENCE</scope>
    <source>
        <strain evidence="2">NBL</strain>
    </source>
</reference>
<evidence type="ECO:0000259" key="1">
    <source>
        <dbReference type="Pfam" id="PF13456"/>
    </source>
</evidence>